<reference evidence="3 4" key="1">
    <citation type="journal article" date="2018" name="G3 (Bethesda)">
        <title>Phylogenetic and Phylogenomic Definition of Rhizopus Species.</title>
        <authorList>
            <person name="Gryganskyi A.P."/>
            <person name="Golan J."/>
            <person name="Dolatabadi S."/>
            <person name="Mondo S."/>
            <person name="Robb S."/>
            <person name="Idnurm A."/>
            <person name="Muszewska A."/>
            <person name="Steczkiewicz K."/>
            <person name="Masonjones S."/>
            <person name="Liao H.L."/>
            <person name="Gajdeczka M.T."/>
            <person name="Anike F."/>
            <person name="Vuek A."/>
            <person name="Anishchenko I.M."/>
            <person name="Voigt K."/>
            <person name="de Hoog G.S."/>
            <person name="Smith M.E."/>
            <person name="Heitman J."/>
            <person name="Vilgalys R."/>
            <person name="Stajich J.E."/>
        </authorList>
    </citation>
    <scope>NUCLEOTIDE SEQUENCE [LARGE SCALE GENOMIC DNA]</scope>
    <source>
        <strain evidence="3 4">LSU 92-RS-03</strain>
    </source>
</reference>
<proteinExistence type="predicted"/>
<dbReference type="Proteomes" id="UP000253551">
    <property type="component" value="Unassembled WGS sequence"/>
</dbReference>
<dbReference type="Gene3D" id="3.40.605.10">
    <property type="entry name" value="Aldehyde Dehydrogenase, Chain A, domain 1"/>
    <property type="match status" value="1"/>
</dbReference>
<keyword evidence="4" id="KW-1185">Reference proteome</keyword>
<dbReference type="InterPro" id="IPR016161">
    <property type="entry name" value="Ald_DH/histidinol_DH"/>
</dbReference>
<name>A0A367KW29_RHIST</name>
<feature type="region of interest" description="Disordered" evidence="1">
    <location>
        <begin position="88"/>
        <end position="109"/>
    </location>
</feature>
<dbReference type="STRING" id="4846.A0A367KW29"/>
<dbReference type="AlphaFoldDB" id="A0A367KW29"/>
<dbReference type="EMBL" id="PJQM01000162">
    <property type="protein sequence ID" value="RCI06401.1"/>
    <property type="molecule type" value="Genomic_DNA"/>
</dbReference>
<evidence type="ECO:0000259" key="2">
    <source>
        <dbReference type="Pfam" id="PF00171"/>
    </source>
</evidence>
<feature type="domain" description="Aldehyde dehydrogenase" evidence="2">
    <location>
        <begin position="23"/>
        <end position="108"/>
    </location>
</feature>
<feature type="non-terminal residue" evidence="3">
    <location>
        <position position="109"/>
    </location>
</feature>
<organism evidence="3 4">
    <name type="scientific">Rhizopus stolonifer</name>
    <name type="common">Rhizopus nigricans</name>
    <dbReference type="NCBI Taxonomy" id="4846"/>
    <lineage>
        <taxon>Eukaryota</taxon>
        <taxon>Fungi</taxon>
        <taxon>Fungi incertae sedis</taxon>
        <taxon>Mucoromycota</taxon>
        <taxon>Mucoromycotina</taxon>
        <taxon>Mucoromycetes</taxon>
        <taxon>Mucorales</taxon>
        <taxon>Mucorineae</taxon>
        <taxon>Rhizopodaceae</taxon>
        <taxon>Rhizopus</taxon>
    </lineage>
</organism>
<sequence length="109" mass="12568">MSRRLWKQWTPYIHGQFVKPNLSPRELINPVNALPLDKIYEASLTQVQEALVSAKDATISSEWQTDHKFRRDRLLALAQKLEEHEHDMAEIESAQTGKPLGDALYEVND</sequence>
<evidence type="ECO:0000313" key="4">
    <source>
        <dbReference type="Proteomes" id="UP000253551"/>
    </source>
</evidence>
<dbReference type="OrthoDB" id="310895at2759"/>
<comment type="caution">
    <text evidence="3">The sequence shown here is derived from an EMBL/GenBank/DDBJ whole genome shotgun (WGS) entry which is preliminary data.</text>
</comment>
<dbReference type="SUPFAM" id="SSF53720">
    <property type="entry name" value="ALDH-like"/>
    <property type="match status" value="1"/>
</dbReference>
<dbReference type="InterPro" id="IPR016162">
    <property type="entry name" value="Ald_DH_N"/>
</dbReference>
<dbReference type="GO" id="GO:0016491">
    <property type="term" value="F:oxidoreductase activity"/>
    <property type="evidence" value="ECO:0007669"/>
    <property type="project" value="InterPro"/>
</dbReference>
<dbReference type="InterPro" id="IPR015590">
    <property type="entry name" value="Aldehyde_DH_dom"/>
</dbReference>
<evidence type="ECO:0000313" key="3">
    <source>
        <dbReference type="EMBL" id="RCI06401.1"/>
    </source>
</evidence>
<evidence type="ECO:0000256" key="1">
    <source>
        <dbReference type="SAM" id="MobiDB-lite"/>
    </source>
</evidence>
<accession>A0A367KW29</accession>
<protein>
    <recommendedName>
        <fullName evidence="2">Aldehyde dehydrogenase domain-containing protein</fullName>
    </recommendedName>
</protein>
<dbReference type="Pfam" id="PF00171">
    <property type="entry name" value="Aldedh"/>
    <property type="match status" value="1"/>
</dbReference>
<gene>
    <name evidence="3" type="ORF">CU098_013837</name>
</gene>